<name>A0A9P4V5P0_9PLEO</name>
<dbReference type="PANTHER" id="PTHR24006:SF888">
    <property type="entry name" value="UBIQUITIN CARBOXYL-TERMINAL HYDROLASE 30"/>
    <property type="match status" value="1"/>
</dbReference>
<evidence type="ECO:0000256" key="4">
    <source>
        <dbReference type="ARBA" id="ARBA00022670"/>
    </source>
</evidence>
<evidence type="ECO:0000313" key="12">
    <source>
        <dbReference type="Proteomes" id="UP000799444"/>
    </source>
</evidence>
<feature type="compositionally biased region" description="Acidic residues" evidence="8">
    <location>
        <begin position="244"/>
        <end position="255"/>
    </location>
</feature>
<evidence type="ECO:0000256" key="8">
    <source>
        <dbReference type="SAM" id="MobiDB-lite"/>
    </source>
</evidence>
<evidence type="ECO:0000256" key="6">
    <source>
        <dbReference type="ARBA" id="ARBA00022801"/>
    </source>
</evidence>
<comment type="catalytic activity">
    <reaction evidence="1">
        <text>Thiol-dependent hydrolysis of ester, thioester, amide, peptide and isopeptide bonds formed by the C-terminal Gly of ubiquitin (a 76-residue protein attached to proteins as an intracellular targeting signal).</text>
        <dbReference type="EC" id="3.4.19.12"/>
    </reaction>
</comment>
<feature type="region of interest" description="Disordered" evidence="8">
    <location>
        <begin position="556"/>
        <end position="592"/>
    </location>
</feature>
<keyword evidence="5" id="KW-0833">Ubl conjugation pathway</keyword>
<dbReference type="InterPro" id="IPR050164">
    <property type="entry name" value="Peptidase_C19"/>
</dbReference>
<feature type="region of interest" description="Disordered" evidence="8">
    <location>
        <begin position="241"/>
        <end position="265"/>
    </location>
</feature>
<evidence type="ECO:0000259" key="10">
    <source>
        <dbReference type="PROSITE" id="PS50235"/>
    </source>
</evidence>
<dbReference type="InterPro" id="IPR001394">
    <property type="entry name" value="Peptidase_C19_UCH"/>
</dbReference>
<dbReference type="PANTHER" id="PTHR24006">
    <property type="entry name" value="UBIQUITIN CARBOXYL-TERMINAL HYDROLASE"/>
    <property type="match status" value="1"/>
</dbReference>
<sequence length="745" mass="83127">MTSPYSNDRAKDAFQRYPTESPLWSALLASLVGAYALFKAAELLGYPVWLWLHQITEIMLERPAVLVKALSGHDANSQDTNHEGSTMLTKFGLKSTGLLKKGVRGVTNGWSKSYSDAPAGLGNYDNSCYQNSIVQGLASLPSLHEYLSRTVVEFPGLDNSTTSGALLDIIDNLNSPTNLGQHFWIRGVLKSMNTFEQQDAHEYLSKVMSALHSEMNKELNSKRRSTASWLSALETVSGLQATIGEEESQMETGDDTNERSAKRRRLDYPDSFPLDGLQAQRVGCLQCGYTDGLNMIESNCLTVQPGSTWLSDIRDCINESTNMEKIEGVECPKCTLLDRKRMLVEWVSRPDFPFKADFDKRYRDIEEALEDEAFDDDTLINKCKIQKEFWARTVKSKQVVFGRPPKALALHVNRSMYDMFGHLNKNRTKVDFPKVLDLGPWVLPDGDWEKDPNISLVRGLKDDGTKLPTRKILYRLCAVVKHFGQHENGHYICYKQRRSVTKPTNDEPAEVTDEQVNERWWKFSDVDVTEVSEGNVFGTGGYHSGDVFLVFYERIHEDPPPEPTTNNDTASADPISEAPTNKVDGSDDSGESDANMEIAEFLESLQQGTDNGTPPRVSVSPEPGDSEMSDNEAQPNAFASLEPGDSEMSENETRSHVSISLESQDSEMSEAETVLHEDSVGTPSTQLTSDDEIDVETNTVEDPQLKHDAQRLVHPPPSPQLMRSGDSPRRGQGGAANRPRFTETY</sequence>
<keyword evidence="4" id="KW-0645">Protease</keyword>
<gene>
    <name evidence="11" type="ORF">EJ04DRAFT_511053</name>
</gene>
<dbReference type="InterPro" id="IPR038765">
    <property type="entry name" value="Papain-like_cys_pep_sf"/>
</dbReference>
<keyword evidence="9" id="KW-0812">Transmembrane</keyword>
<comment type="caution">
    <text evidence="11">The sequence shown here is derived from an EMBL/GenBank/DDBJ whole genome shotgun (WGS) entry which is preliminary data.</text>
</comment>
<evidence type="ECO:0000256" key="7">
    <source>
        <dbReference type="ARBA" id="ARBA00022807"/>
    </source>
</evidence>
<accession>A0A9P4V5P0</accession>
<dbReference type="SUPFAM" id="SSF54001">
    <property type="entry name" value="Cysteine proteinases"/>
    <property type="match status" value="1"/>
</dbReference>
<proteinExistence type="inferred from homology"/>
<evidence type="ECO:0000256" key="2">
    <source>
        <dbReference type="ARBA" id="ARBA00009085"/>
    </source>
</evidence>
<dbReference type="OrthoDB" id="2020758at2759"/>
<dbReference type="InterPro" id="IPR028889">
    <property type="entry name" value="USP"/>
</dbReference>
<dbReference type="GO" id="GO:0005829">
    <property type="term" value="C:cytosol"/>
    <property type="evidence" value="ECO:0007669"/>
    <property type="project" value="TreeGrafter"/>
</dbReference>
<dbReference type="PROSITE" id="PS50235">
    <property type="entry name" value="USP_3"/>
    <property type="match status" value="1"/>
</dbReference>
<dbReference type="GO" id="GO:0004843">
    <property type="term" value="F:cysteine-type deubiquitinase activity"/>
    <property type="evidence" value="ECO:0007669"/>
    <property type="project" value="UniProtKB-EC"/>
</dbReference>
<dbReference type="AlphaFoldDB" id="A0A9P4V5P0"/>
<keyword evidence="9" id="KW-1133">Transmembrane helix</keyword>
<dbReference type="GO" id="GO:0006508">
    <property type="term" value="P:proteolysis"/>
    <property type="evidence" value="ECO:0007669"/>
    <property type="project" value="UniProtKB-KW"/>
</dbReference>
<evidence type="ECO:0000313" key="11">
    <source>
        <dbReference type="EMBL" id="KAF2736575.1"/>
    </source>
</evidence>
<dbReference type="InterPro" id="IPR018200">
    <property type="entry name" value="USP_CS"/>
</dbReference>
<dbReference type="CDD" id="cd02662">
    <property type="entry name" value="Peptidase_C19F"/>
    <property type="match status" value="1"/>
</dbReference>
<reference evidence="11" key="1">
    <citation type="journal article" date="2020" name="Stud. Mycol.">
        <title>101 Dothideomycetes genomes: a test case for predicting lifestyles and emergence of pathogens.</title>
        <authorList>
            <person name="Haridas S."/>
            <person name="Albert R."/>
            <person name="Binder M."/>
            <person name="Bloem J."/>
            <person name="Labutti K."/>
            <person name="Salamov A."/>
            <person name="Andreopoulos B."/>
            <person name="Baker S."/>
            <person name="Barry K."/>
            <person name="Bills G."/>
            <person name="Bluhm B."/>
            <person name="Cannon C."/>
            <person name="Castanera R."/>
            <person name="Culley D."/>
            <person name="Daum C."/>
            <person name="Ezra D."/>
            <person name="Gonzalez J."/>
            <person name="Henrissat B."/>
            <person name="Kuo A."/>
            <person name="Liang C."/>
            <person name="Lipzen A."/>
            <person name="Lutzoni F."/>
            <person name="Magnuson J."/>
            <person name="Mondo S."/>
            <person name="Nolan M."/>
            <person name="Ohm R."/>
            <person name="Pangilinan J."/>
            <person name="Park H.-J."/>
            <person name="Ramirez L."/>
            <person name="Alfaro M."/>
            <person name="Sun H."/>
            <person name="Tritt A."/>
            <person name="Yoshinaga Y."/>
            <person name="Zwiers L.-H."/>
            <person name="Turgeon B."/>
            <person name="Goodwin S."/>
            <person name="Spatafora J."/>
            <person name="Crous P."/>
            <person name="Grigoriev I."/>
        </authorList>
    </citation>
    <scope>NUCLEOTIDE SEQUENCE</scope>
    <source>
        <strain evidence="11">CBS 125425</strain>
    </source>
</reference>
<dbReference type="PROSITE" id="PS00973">
    <property type="entry name" value="USP_2"/>
    <property type="match status" value="1"/>
</dbReference>
<evidence type="ECO:0000256" key="1">
    <source>
        <dbReference type="ARBA" id="ARBA00000707"/>
    </source>
</evidence>
<evidence type="ECO:0000256" key="5">
    <source>
        <dbReference type="ARBA" id="ARBA00022786"/>
    </source>
</evidence>
<keyword evidence="6" id="KW-0378">Hydrolase</keyword>
<feature type="region of interest" description="Disordered" evidence="8">
    <location>
        <begin position="605"/>
        <end position="745"/>
    </location>
</feature>
<keyword evidence="7" id="KW-0788">Thiol protease</keyword>
<evidence type="ECO:0000256" key="9">
    <source>
        <dbReference type="SAM" id="Phobius"/>
    </source>
</evidence>
<keyword evidence="9" id="KW-0472">Membrane</keyword>
<dbReference type="Pfam" id="PF00443">
    <property type="entry name" value="UCH"/>
    <property type="match status" value="1"/>
</dbReference>
<comment type="similarity">
    <text evidence="2">Belongs to the peptidase C19 family.</text>
</comment>
<dbReference type="GO" id="GO:0005634">
    <property type="term" value="C:nucleus"/>
    <property type="evidence" value="ECO:0007669"/>
    <property type="project" value="TreeGrafter"/>
</dbReference>
<dbReference type="Proteomes" id="UP000799444">
    <property type="component" value="Unassembled WGS sequence"/>
</dbReference>
<keyword evidence="12" id="KW-1185">Reference proteome</keyword>
<organism evidence="11 12">
    <name type="scientific">Polyplosphaeria fusca</name>
    <dbReference type="NCBI Taxonomy" id="682080"/>
    <lineage>
        <taxon>Eukaryota</taxon>
        <taxon>Fungi</taxon>
        <taxon>Dikarya</taxon>
        <taxon>Ascomycota</taxon>
        <taxon>Pezizomycotina</taxon>
        <taxon>Dothideomycetes</taxon>
        <taxon>Pleosporomycetidae</taxon>
        <taxon>Pleosporales</taxon>
        <taxon>Tetraplosphaeriaceae</taxon>
        <taxon>Polyplosphaeria</taxon>
    </lineage>
</organism>
<dbReference type="GO" id="GO:0016579">
    <property type="term" value="P:protein deubiquitination"/>
    <property type="evidence" value="ECO:0007669"/>
    <property type="project" value="InterPro"/>
</dbReference>
<evidence type="ECO:0000256" key="3">
    <source>
        <dbReference type="ARBA" id="ARBA00012759"/>
    </source>
</evidence>
<protein>
    <recommendedName>
        <fullName evidence="3">ubiquitinyl hydrolase 1</fullName>
        <ecNumber evidence="3">3.4.19.12</ecNumber>
    </recommendedName>
</protein>
<feature type="domain" description="USP" evidence="10">
    <location>
        <begin position="119"/>
        <end position="555"/>
    </location>
</feature>
<dbReference type="Gene3D" id="3.90.70.10">
    <property type="entry name" value="Cysteine proteinases"/>
    <property type="match status" value="1"/>
</dbReference>
<dbReference type="EMBL" id="ML996124">
    <property type="protein sequence ID" value="KAF2736575.1"/>
    <property type="molecule type" value="Genomic_DNA"/>
</dbReference>
<feature type="transmembrane region" description="Helical" evidence="9">
    <location>
        <begin position="21"/>
        <end position="38"/>
    </location>
</feature>
<dbReference type="EC" id="3.4.19.12" evidence="3"/>